<dbReference type="InterPro" id="IPR004705">
    <property type="entry name" value="Cation/H_exchanger_CPA1_bac"/>
</dbReference>
<accession>A0A6P2CBK4</accession>
<keyword evidence="2 10" id="KW-0813">Transport</keyword>
<comment type="subcellular location">
    <subcellularLocation>
        <location evidence="1 10">Cell membrane</location>
        <topology evidence="1 10">Multi-pass membrane protein</topology>
    </subcellularLocation>
</comment>
<evidence type="ECO:0000256" key="4">
    <source>
        <dbReference type="ARBA" id="ARBA00022692"/>
    </source>
</evidence>
<dbReference type="PANTHER" id="PTHR10110">
    <property type="entry name" value="SODIUM/HYDROGEN EXCHANGER"/>
    <property type="match status" value="1"/>
</dbReference>
<gene>
    <name evidence="12" type="ORF">EAS64_06565</name>
</gene>
<evidence type="ECO:0000256" key="6">
    <source>
        <dbReference type="ARBA" id="ARBA00023053"/>
    </source>
</evidence>
<evidence type="ECO:0000256" key="8">
    <source>
        <dbReference type="ARBA" id="ARBA00023136"/>
    </source>
</evidence>
<keyword evidence="5 10" id="KW-1133">Transmembrane helix</keyword>
<name>A0A6P2CBK4_9ACTN</name>
<dbReference type="InterPro" id="IPR006153">
    <property type="entry name" value="Cation/H_exchanger_TM"/>
</dbReference>
<reference evidence="12 13" key="1">
    <citation type="submission" date="2018-11" db="EMBL/GenBank/DDBJ databases">
        <title>Trebonia kvetii gen.nov., sp.nov., a novel acidophilic actinobacterium, and proposal of the new actinobacterial family Treboniaceae fam. nov.</title>
        <authorList>
            <person name="Rapoport D."/>
            <person name="Sagova-Mareckova M."/>
            <person name="Sedlacek I."/>
            <person name="Provaznik J."/>
            <person name="Kralova S."/>
            <person name="Pavlinic D."/>
            <person name="Benes V."/>
            <person name="Kopecky J."/>
        </authorList>
    </citation>
    <scope>NUCLEOTIDE SEQUENCE [LARGE SCALE GENOMIC DNA]</scope>
    <source>
        <strain evidence="12 13">15Tr583</strain>
    </source>
</reference>
<feature type="transmembrane region" description="Helical" evidence="10">
    <location>
        <begin position="52"/>
        <end position="72"/>
    </location>
</feature>
<keyword evidence="9 10" id="KW-0739">Sodium transport</keyword>
<dbReference type="GO" id="GO:0015385">
    <property type="term" value="F:sodium:proton antiporter activity"/>
    <property type="evidence" value="ECO:0007669"/>
    <property type="project" value="InterPro"/>
</dbReference>
<feature type="transmembrane region" description="Helical" evidence="10">
    <location>
        <begin position="27"/>
        <end position="45"/>
    </location>
</feature>
<evidence type="ECO:0000256" key="3">
    <source>
        <dbReference type="ARBA" id="ARBA00022475"/>
    </source>
</evidence>
<dbReference type="GO" id="GO:0051453">
    <property type="term" value="P:regulation of intracellular pH"/>
    <property type="evidence" value="ECO:0007669"/>
    <property type="project" value="TreeGrafter"/>
</dbReference>
<dbReference type="AlphaFoldDB" id="A0A6P2CBK4"/>
<evidence type="ECO:0000256" key="7">
    <source>
        <dbReference type="ARBA" id="ARBA00023065"/>
    </source>
</evidence>
<feature type="domain" description="Cation/H+ exchanger transmembrane" evidence="11">
    <location>
        <begin position="37"/>
        <end position="427"/>
    </location>
</feature>
<evidence type="ECO:0000256" key="1">
    <source>
        <dbReference type="ARBA" id="ARBA00004651"/>
    </source>
</evidence>
<keyword evidence="7 10" id="KW-0406">Ion transport</keyword>
<dbReference type="OrthoDB" id="57886at2"/>
<evidence type="ECO:0000256" key="9">
    <source>
        <dbReference type="ARBA" id="ARBA00023201"/>
    </source>
</evidence>
<feature type="transmembrane region" description="Helical" evidence="10">
    <location>
        <begin position="78"/>
        <end position="96"/>
    </location>
</feature>
<dbReference type="InterPro" id="IPR018422">
    <property type="entry name" value="Cation/H_exchanger_CPA1"/>
</dbReference>
<feature type="transmembrane region" description="Helical" evidence="10">
    <location>
        <begin position="283"/>
        <end position="303"/>
    </location>
</feature>
<feature type="transmembrane region" description="Helical" evidence="10">
    <location>
        <begin position="370"/>
        <end position="391"/>
    </location>
</feature>
<keyword evidence="3 10" id="KW-1003">Cell membrane</keyword>
<proteinExistence type="inferred from homology"/>
<feature type="transmembrane region" description="Helical" evidence="10">
    <location>
        <begin position="403"/>
        <end position="430"/>
    </location>
</feature>
<evidence type="ECO:0000259" key="11">
    <source>
        <dbReference type="Pfam" id="PF00999"/>
    </source>
</evidence>
<dbReference type="NCBIfam" id="TIGR00831">
    <property type="entry name" value="a_cpa1"/>
    <property type="match status" value="1"/>
</dbReference>
<keyword evidence="8 10" id="KW-0472">Membrane</keyword>
<keyword evidence="13" id="KW-1185">Reference proteome</keyword>
<dbReference type="GO" id="GO:0015386">
    <property type="term" value="F:potassium:proton antiporter activity"/>
    <property type="evidence" value="ECO:0007669"/>
    <property type="project" value="TreeGrafter"/>
</dbReference>
<dbReference type="GO" id="GO:0098719">
    <property type="term" value="P:sodium ion import across plasma membrane"/>
    <property type="evidence" value="ECO:0007669"/>
    <property type="project" value="TreeGrafter"/>
</dbReference>
<feature type="transmembrane region" description="Helical" evidence="10">
    <location>
        <begin position="255"/>
        <end position="271"/>
    </location>
</feature>
<evidence type="ECO:0000313" key="13">
    <source>
        <dbReference type="Proteomes" id="UP000460272"/>
    </source>
</evidence>
<feature type="transmembrane region" description="Helical" evidence="10">
    <location>
        <begin position="208"/>
        <end position="226"/>
    </location>
</feature>
<dbReference type="GO" id="GO:0005886">
    <property type="term" value="C:plasma membrane"/>
    <property type="evidence" value="ECO:0007669"/>
    <property type="project" value="UniProtKB-SubCell"/>
</dbReference>
<evidence type="ECO:0000256" key="5">
    <source>
        <dbReference type="ARBA" id="ARBA00022989"/>
    </source>
</evidence>
<protein>
    <submittedName>
        <fullName evidence="12">Na+/H+ antiporter</fullName>
    </submittedName>
</protein>
<keyword evidence="6 10" id="KW-0915">Sodium</keyword>
<dbReference type="Proteomes" id="UP000460272">
    <property type="component" value="Unassembled WGS sequence"/>
</dbReference>
<comment type="function">
    <text evidence="10">Na(+)/H(+) antiporter that extrudes sodium in exchange for external protons.</text>
</comment>
<keyword evidence="4 10" id="KW-0812">Transmembrane</keyword>
<feature type="transmembrane region" description="Helical" evidence="10">
    <location>
        <begin position="136"/>
        <end position="158"/>
    </location>
</feature>
<dbReference type="PANTHER" id="PTHR10110:SF86">
    <property type="entry name" value="SODIUM_HYDROGEN EXCHANGER 7"/>
    <property type="match status" value="1"/>
</dbReference>
<feature type="transmembrane region" description="Helical" evidence="10">
    <location>
        <begin position="108"/>
        <end position="130"/>
    </location>
</feature>
<dbReference type="Gene3D" id="6.10.140.1330">
    <property type="match status" value="1"/>
</dbReference>
<feature type="transmembrane region" description="Helical" evidence="10">
    <location>
        <begin position="323"/>
        <end position="349"/>
    </location>
</feature>
<sequence length="550" mass="59087">MMPDGDGRRLIGGGSYSPGRPVGEQELFTLIVAITVVTIVGRTVAKRLDVPDAIVLVVLGVLASLIPQVPNIELSPNLVLLVFLPPLVYNAAFFSAPRETRENAVPITALAIGATALTIVAVAWVTKLILPDLPTAAVLAFAAAVAPTDAVAATSVLSRLGAPQRIVTIVEGESLINDAVALTAFGLAVEAMAHPFTFGHGVVRLVEVVAGGIGYGLVLALVIGWVRRYARDPSVQIMISVVTPFLAYFPAEQLHVSGVLATVVTGVYLGTRTEGMLQPASRVSGAIFWRTFVFLLESALFVLLGLELRTVVDHLSGSYSVGWLAGAAAAEVAVILAVRMGWELIFSPLSRFLPGRHSAYVRNPWRQRIVIGWSGMRGAISLAIALTIPAMDRGHRLTEQPTLVFLAAVVVMATLIGNGLTLAPLIRAIGLAEGEKQRRREASARMKVTEAGLARLDQLAANGEVDQDTASLYRQLFEMRLDRVRAILDDIDDETGDGGPPADTHAFRAELVEAERVKLAELYDRGKISDEIRRSISHSLDLQDRTRRYE</sequence>
<keyword evidence="10" id="KW-0050">Antiport</keyword>
<dbReference type="Pfam" id="PF00999">
    <property type="entry name" value="Na_H_Exchanger"/>
    <property type="match status" value="1"/>
</dbReference>
<evidence type="ECO:0000313" key="12">
    <source>
        <dbReference type="EMBL" id="TVZ06983.1"/>
    </source>
</evidence>
<comment type="caution">
    <text evidence="12">The sequence shown here is derived from an EMBL/GenBank/DDBJ whole genome shotgun (WGS) entry which is preliminary data.</text>
</comment>
<evidence type="ECO:0000256" key="10">
    <source>
        <dbReference type="RuleBase" id="RU366002"/>
    </source>
</evidence>
<organism evidence="12 13">
    <name type="scientific">Trebonia kvetii</name>
    <dbReference type="NCBI Taxonomy" id="2480626"/>
    <lineage>
        <taxon>Bacteria</taxon>
        <taxon>Bacillati</taxon>
        <taxon>Actinomycetota</taxon>
        <taxon>Actinomycetes</taxon>
        <taxon>Streptosporangiales</taxon>
        <taxon>Treboniaceae</taxon>
        <taxon>Trebonia</taxon>
    </lineage>
</organism>
<comment type="similarity">
    <text evidence="10">Belongs to the monovalent cation:proton antiporter 1 (CPA1) transporter (TC 2.A.36) family.</text>
</comment>
<dbReference type="EMBL" id="RPFW01000001">
    <property type="protein sequence ID" value="TVZ06983.1"/>
    <property type="molecule type" value="Genomic_DNA"/>
</dbReference>
<evidence type="ECO:0000256" key="2">
    <source>
        <dbReference type="ARBA" id="ARBA00022448"/>
    </source>
</evidence>